<organism evidence="2 3">
    <name type="scientific">Bradyrhizobium xenonodulans</name>
    <dbReference type="NCBI Taxonomy" id="2736875"/>
    <lineage>
        <taxon>Bacteria</taxon>
        <taxon>Pseudomonadati</taxon>
        <taxon>Pseudomonadota</taxon>
        <taxon>Alphaproteobacteria</taxon>
        <taxon>Hyphomicrobiales</taxon>
        <taxon>Nitrobacteraceae</taxon>
        <taxon>Bradyrhizobium</taxon>
    </lineage>
</organism>
<evidence type="ECO:0000259" key="1">
    <source>
        <dbReference type="Pfam" id="PF13817"/>
    </source>
</evidence>
<accession>A0ABY7MXT3</accession>
<feature type="domain" description="Transposase IS66 C-terminal" evidence="1">
    <location>
        <begin position="1"/>
        <end position="32"/>
    </location>
</feature>
<keyword evidence="3" id="KW-1185">Reference proteome</keyword>
<evidence type="ECO:0000313" key="2">
    <source>
        <dbReference type="EMBL" id="WBL82741.1"/>
    </source>
</evidence>
<proteinExistence type="predicted"/>
<gene>
    <name evidence="2" type="ORF">I3J27_33310</name>
</gene>
<protein>
    <submittedName>
        <fullName evidence="2">Transposase domain-containing protein</fullName>
    </submittedName>
</protein>
<dbReference type="InterPro" id="IPR039552">
    <property type="entry name" value="IS66_C"/>
</dbReference>
<reference evidence="2" key="1">
    <citation type="submission" date="2021-12" db="EMBL/GenBank/DDBJ databases">
        <title>Bradyrhizobium xenonodulans sp. nov.</title>
        <authorList>
            <person name="Claassens R."/>
            <person name="Venter S.N."/>
            <person name="Beukes C.W."/>
            <person name="Stepkowski T."/>
            <person name="Steenkamp E.T."/>
        </authorList>
    </citation>
    <scope>NUCLEOTIDE SEQUENCE</scope>
    <source>
        <strain evidence="2">14AB</strain>
    </source>
</reference>
<sequence>MNDVDPLTHLSDVLTRMVNGHPHSEIDDLLPWAYGRHRKL</sequence>
<evidence type="ECO:0000313" key="3">
    <source>
        <dbReference type="Proteomes" id="UP001179614"/>
    </source>
</evidence>
<dbReference type="Pfam" id="PF13817">
    <property type="entry name" value="DDE_Tnp_IS66_C"/>
    <property type="match status" value="1"/>
</dbReference>
<dbReference type="EMBL" id="CP089391">
    <property type="protein sequence ID" value="WBL82741.1"/>
    <property type="molecule type" value="Genomic_DNA"/>
</dbReference>
<name>A0ABY7MXT3_9BRAD</name>
<dbReference type="Proteomes" id="UP001179614">
    <property type="component" value="Chromosome"/>
</dbReference>